<dbReference type="EMBL" id="BJYS01000030">
    <property type="protein sequence ID" value="GEO06026.1"/>
    <property type="molecule type" value="Genomic_DNA"/>
</dbReference>
<reference evidence="1 2" key="1">
    <citation type="submission" date="2019-07" db="EMBL/GenBank/DDBJ databases">
        <title>Whole genome shotgun sequence of Adhaeribacter aerolatus NBRC 106133.</title>
        <authorList>
            <person name="Hosoyama A."/>
            <person name="Uohara A."/>
            <person name="Ohji S."/>
            <person name="Ichikawa N."/>
        </authorList>
    </citation>
    <scope>NUCLEOTIDE SEQUENCE [LARGE SCALE GENOMIC DNA]</scope>
    <source>
        <strain evidence="1 2">NBRC 106133</strain>
    </source>
</reference>
<evidence type="ECO:0000313" key="1">
    <source>
        <dbReference type="EMBL" id="GEO06026.1"/>
    </source>
</evidence>
<accession>A0A512B242</accession>
<dbReference type="Proteomes" id="UP000321532">
    <property type="component" value="Unassembled WGS sequence"/>
</dbReference>
<proteinExistence type="predicted"/>
<sequence>MPNNMNTTEILNKSLAWLYYNKERKTTGINQNTPNLSAVTNSYRTSQVTGYDSYEKSTRRNNIGNGFKSAVYQPAEANHFASVEPHELYILTQVILNTLNTEPDRFHDMSEIPGLESRQWSQLGQIALYLLKQEWIEAKATSTGFLIKLSMQGKIYLGNNEAWA</sequence>
<dbReference type="AlphaFoldDB" id="A0A512B242"/>
<gene>
    <name evidence="1" type="ORF">AAE02nite_36900</name>
</gene>
<name>A0A512B242_9BACT</name>
<protein>
    <submittedName>
        <fullName evidence="1">Uncharacterized protein</fullName>
    </submittedName>
</protein>
<comment type="caution">
    <text evidence="1">The sequence shown here is derived from an EMBL/GenBank/DDBJ whole genome shotgun (WGS) entry which is preliminary data.</text>
</comment>
<organism evidence="1 2">
    <name type="scientific">Adhaeribacter aerolatus</name>
    <dbReference type="NCBI Taxonomy" id="670289"/>
    <lineage>
        <taxon>Bacteria</taxon>
        <taxon>Pseudomonadati</taxon>
        <taxon>Bacteroidota</taxon>
        <taxon>Cytophagia</taxon>
        <taxon>Cytophagales</taxon>
        <taxon>Hymenobacteraceae</taxon>
        <taxon>Adhaeribacter</taxon>
    </lineage>
</organism>
<evidence type="ECO:0000313" key="2">
    <source>
        <dbReference type="Proteomes" id="UP000321532"/>
    </source>
</evidence>
<keyword evidence="2" id="KW-1185">Reference proteome</keyword>